<evidence type="ECO:0000256" key="8">
    <source>
        <dbReference type="ARBA" id="ARBA00023224"/>
    </source>
</evidence>
<protein>
    <recommendedName>
        <fullName evidence="9">G-protein coupled receptors family 1 profile domain-containing protein</fullName>
    </recommendedName>
</protein>
<dbReference type="PANTHER" id="PTHR24230">
    <property type="entry name" value="G-PROTEIN COUPLED RECEPTOR"/>
    <property type="match status" value="1"/>
</dbReference>
<dbReference type="InParanoid" id="A0A419PL29"/>
<dbReference type="Gene3D" id="1.20.1070.10">
    <property type="entry name" value="Rhodopsin 7-helix transmembrane proteins"/>
    <property type="match status" value="1"/>
</dbReference>
<dbReference type="PANTHER" id="PTHR24230:SF75">
    <property type="entry name" value="RELAXIN FAMILY PEPTIDE RECEPTOR 3"/>
    <property type="match status" value="1"/>
</dbReference>
<dbReference type="AlphaFoldDB" id="A0A419PL29"/>
<dbReference type="GO" id="GO:0007218">
    <property type="term" value="P:neuropeptide signaling pathway"/>
    <property type="evidence" value="ECO:0007669"/>
    <property type="project" value="TreeGrafter"/>
</dbReference>
<keyword evidence="6" id="KW-0472">Membrane</keyword>
<dbReference type="PROSITE" id="PS50262">
    <property type="entry name" value="G_PROTEIN_RECEP_F1_2"/>
    <property type="match status" value="1"/>
</dbReference>
<gene>
    <name evidence="10" type="ORF">CSKR_100743</name>
</gene>
<dbReference type="GO" id="GO:0005886">
    <property type="term" value="C:plasma membrane"/>
    <property type="evidence" value="ECO:0007669"/>
    <property type="project" value="UniProtKB-SubCell"/>
</dbReference>
<name>A0A419PL29_CLOSI</name>
<evidence type="ECO:0000256" key="4">
    <source>
        <dbReference type="ARBA" id="ARBA00022989"/>
    </source>
</evidence>
<dbReference type="SUPFAM" id="SSF81321">
    <property type="entry name" value="Family A G protein-coupled receptor-like"/>
    <property type="match status" value="1"/>
</dbReference>
<organism evidence="10 11">
    <name type="scientific">Clonorchis sinensis</name>
    <name type="common">Chinese liver fluke</name>
    <dbReference type="NCBI Taxonomy" id="79923"/>
    <lineage>
        <taxon>Eukaryota</taxon>
        <taxon>Metazoa</taxon>
        <taxon>Spiralia</taxon>
        <taxon>Lophotrochozoa</taxon>
        <taxon>Platyhelminthes</taxon>
        <taxon>Trematoda</taxon>
        <taxon>Digenea</taxon>
        <taxon>Opisthorchiida</taxon>
        <taxon>Opisthorchiata</taxon>
        <taxon>Opisthorchiidae</taxon>
        <taxon>Clonorchis</taxon>
    </lineage>
</organism>
<evidence type="ECO:0000313" key="11">
    <source>
        <dbReference type="Proteomes" id="UP000286415"/>
    </source>
</evidence>
<reference evidence="10 11" key="1">
    <citation type="journal article" date="2018" name="Biotechnol. Adv.">
        <title>Improved genomic resources and new bioinformatic workflow for the carcinogenic parasite Clonorchis sinensis: Biotechnological implications.</title>
        <authorList>
            <person name="Wang D."/>
            <person name="Korhonen P.K."/>
            <person name="Gasser R.B."/>
            <person name="Young N.D."/>
        </authorList>
    </citation>
    <scope>NUCLEOTIDE SEQUENCE [LARGE SCALE GENOMIC DNA]</scope>
    <source>
        <strain evidence="10">Cs-k2</strain>
    </source>
</reference>
<proteinExistence type="predicted"/>
<keyword evidence="3" id="KW-0812">Transmembrane</keyword>
<keyword evidence="2" id="KW-1003">Cell membrane</keyword>
<dbReference type="GO" id="GO:0008528">
    <property type="term" value="F:G protein-coupled peptide receptor activity"/>
    <property type="evidence" value="ECO:0007669"/>
    <property type="project" value="TreeGrafter"/>
</dbReference>
<keyword evidence="4" id="KW-1133">Transmembrane helix</keyword>
<evidence type="ECO:0000313" key="10">
    <source>
        <dbReference type="EMBL" id="KAG5444635.1"/>
    </source>
</evidence>
<keyword evidence="7" id="KW-0675">Receptor</keyword>
<dbReference type="Pfam" id="PF00001">
    <property type="entry name" value="7tm_1"/>
    <property type="match status" value="1"/>
</dbReference>
<comment type="caution">
    <text evidence="10">The sequence shown here is derived from an EMBL/GenBank/DDBJ whole genome shotgun (WGS) entry which is preliminary data.</text>
</comment>
<keyword evidence="11" id="KW-1185">Reference proteome</keyword>
<accession>A0A419PL29</accession>
<dbReference type="EMBL" id="NIRI02000056">
    <property type="protein sequence ID" value="KAG5444635.1"/>
    <property type="molecule type" value="Genomic_DNA"/>
</dbReference>
<dbReference type="OrthoDB" id="5987909at2759"/>
<evidence type="ECO:0000256" key="6">
    <source>
        <dbReference type="ARBA" id="ARBA00023136"/>
    </source>
</evidence>
<keyword evidence="8" id="KW-0807">Transducer</keyword>
<evidence type="ECO:0000256" key="1">
    <source>
        <dbReference type="ARBA" id="ARBA00004651"/>
    </source>
</evidence>
<dbReference type="InterPro" id="IPR000276">
    <property type="entry name" value="GPCR_Rhodpsn"/>
</dbReference>
<dbReference type="InterPro" id="IPR017452">
    <property type="entry name" value="GPCR_Rhodpsn_7TM"/>
</dbReference>
<evidence type="ECO:0000256" key="5">
    <source>
        <dbReference type="ARBA" id="ARBA00023040"/>
    </source>
</evidence>
<evidence type="ECO:0000256" key="2">
    <source>
        <dbReference type="ARBA" id="ARBA00022475"/>
    </source>
</evidence>
<feature type="domain" description="G-protein coupled receptors family 1 profile" evidence="9">
    <location>
        <begin position="53"/>
        <end position="318"/>
    </location>
</feature>
<evidence type="ECO:0000259" key="9">
    <source>
        <dbReference type="PROSITE" id="PS50262"/>
    </source>
</evidence>
<keyword evidence="5" id="KW-0297">G-protein coupled receptor</keyword>
<comment type="subcellular location">
    <subcellularLocation>
        <location evidence="1">Cell membrane</location>
        <topology evidence="1">Multi-pass membrane protein</topology>
    </subcellularLocation>
</comment>
<sequence length="355" mass="39866">MQFDDTPRELREVCEKGLHGKYGVDEQLCALLSTIGWSTAYILPVICGFGLIGTTFVIIAMVHRSKGFARQLIYLLCMLITSVVINILISWLWLIPSKGIPYASNGTVYFFIRYTTASMCTAHYATSILTVALYSNVLLVASLDRFMTIFFPTKTITLTNRHAMIAVGIAVCFSCVTVLPPTLEVTWVPVDDIIFCGFPEDRLASITAHLLFSLLMQPILIGIFNVLLYYRLTVLCKKHSPDDKHSNSHRQLRASLTLFLLSLAYLAFSMPLAISTIVTVVLIRRDGQLDDGVHVAQGVVFLMWEIFFLRELANIVIIVRQVPLVRSFMLRIIQKNSRKSQDSVSFATKNSGQKK</sequence>
<reference evidence="10 11" key="2">
    <citation type="journal article" date="2021" name="Genomics">
        <title>High-quality reference genome for Clonorchis sinensis.</title>
        <authorList>
            <person name="Young N.D."/>
            <person name="Stroehlein A.J."/>
            <person name="Kinkar L."/>
            <person name="Wang T."/>
            <person name="Sohn W.M."/>
            <person name="Chang B.C.H."/>
            <person name="Kaur P."/>
            <person name="Weisz D."/>
            <person name="Dudchenko O."/>
            <person name="Aiden E.L."/>
            <person name="Korhonen P.K."/>
            <person name="Gasser R.B."/>
        </authorList>
    </citation>
    <scope>NUCLEOTIDE SEQUENCE [LARGE SCALE GENOMIC DNA]</scope>
    <source>
        <strain evidence="10">Cs-k2</strain>
    </source>
</reference>
<evidence type="ECO:0000256" key="3">
    <source>
        <dbReference type="ARBA" id="ARBA00022692"/>
    </source>
</evidence>
<dbReference type="Proteomes" id="UP000286415">
    <property type="component" value="Unassembled WGS sequence"/>
</dbReference>
<evidence type="ECO:0000256" key="7">
    <source>
        <dbReference type="ARBA" id="ARBA00023170"/>
    </source>
</evidence>